<evidence type="ECO:0000256" key="5">
    <source>
        <dbReference type="SAM" id="Phobius"/>
    </source>
</evidence>
<evidence type="ECO:0000256" key="1">
    <source>
        <dbReference type="ARBA" id="ARBA00004141"/>
    </source>
</evidence>
<keyword evidence="7" id="KW-1185">Reference proteome</keyword>
<evidence type="ECO:0000313" key="6">
    <source>
        <dbReference type="EMBL" id="MCP2175955.1"/>
    </source>
</evidence>
<dbReference type="Pfam" id="PF13564">
    <property type="entry name" value="DoxX_2"/>
    <property type="match status" value="1"/>
</dbReference>
<keyword evidence="4 5" id="KW-0472">Membrane</keyword>
<feature type="transmembrane region" description="Helical" evidence="5">
    <location>
        <begin position="101"/>
        <end position="120"/>
    </location>
</feature>
<evidence type="ECO:0000256" key="3">
    <source>
        <dbReference type="ARBA" id="ARBA00022989"/>
    </source>
</evidence>
<name>A0ABT1HE17_9NOCA</name>
<sequence>MFITAVILSIILALVSAGAGAPKALLKGPASEQLTGRNLSPNLVRFIGAAEVAGAIGLVIGIFWHPLGIAAGIGLAIVFIGAVVFHAKFGDYSNAETRGASLPAGVLAIVSIAVVITLAAA</sequence>
<feature type="transmembrane region" description="Helical" evidence="5">
    <location>
        <begin position="43"/>
        <end position="64"/>
    </location>
</feature>
<dbReference type="RefSeq" id="WP_253660987.1">
    <property type="nucleotide sequence ID" value="NZ_BAAAJQ010000001.1"/>
</dbReference>
<organism evidence="6 7">
    <name type="scientific">Williamsia maris</name>
    <dbReference type="NCBI Taxonomy" id="72806"/>
    <lineage>
        <taxon>Bacteria</taxon>
        <taxon>Bacillati</taxon>
        <taxon>Actinomycetota</taxon>
        <taxon>Actinomycetes</taxon>
        <taxon>Mycobacteriales</taxon>
        <taxon>Nocardiaceae</taxon>
        <taxon>Williamsia</taxon>
    </lineage>
</organism>
<evidence type="ECO:0000313" key="7">
    <source>
        <dbReference type="Proteomes" id="UP001206895"/>
    </source>
</evidence>
<comment type="subcellular location">
    <subcellularLocation>
        <location evidence="1">Membrane</location>
        <topology evidence="1">Multi-pass membrane protein</topology>
    </subcellularLocation>
</comment>
<dbReference type="EMBL" id="JAMTCJ010000002">
    <property type="protein sequence ID" value="MCP2175955.1"/>
    <property type="molecule type" value="Genomic_DNA"/>
</dbReference>
<accession>A0ABT1HE17</accession>
<keyword evidence="3 5" id="KW-1133">Transmembrane helix</keyword>
<keyword evidence="2 5" id="KW-0812">Transmembrane</keyword>
<dbReference type="Proteomes" id="UP001206895">
    <property type="component" value="Unassembled WGS sequence"/>
</dbReference>
<evidence type="ECO:0000256" key="2">
    <source>
        <dbReference type="ARBA" id="ARBA00022692"/>
    </source>
</evidence>
<feature type="transmembrane region" description="Helical" evidence="5">
    <location>
        <begin position="69"/>
        <end position="89"/>
    </location>
</feature>
<gene>
    <name evidence="6" type="ORF">LX13_001774</name>
</gene>
<comment type="caution">
    <text evidence="6">The sequence shown here is derived from an EMBL/GenBank/DDBJ whole genome shotgun (WGS) entry which is preliminary data.</text>
</comment>
<protein>
    <submittedName>
        <fullName evidence="6">DoxX-like family protein</fullName>
    </submittedName>
</protein>
<evidence type="ECO:0000256" key="4">
    <source>
        <dbReference type="ARBA" id="ARBA00023136"/>
    </source>
</evidence>
<reference evidence="6 7" key="1">
    <citation type="submission" date="2022-06" db="EMBL/GenBank/DDBJ databases">
        <title>Genomic Encyclopedia of Archaeal and Bacterial Type Strains, Phase II (KMG-II): from individual species to whole genera.</title>
        <authorList>
            <person name="Goeker M."/>
        </authorList>
    </citation>
    <scope>NUCLEOTIDE SEQUENCE [LARGE SCALE GENOMIC DNA]</scope>
    <source>
        <strain evidence="6 7">DSM 44693</strain>
    </source>
</reference>
<dbReference type="InterPro" id="IPR032808">
    <property type="entry name" value="DoxX"/>
</dbReference>
<proteinExistence type="predicted"/>